<evidence type="ECO:0000313" key="3">
    <source>
        <dbReference type="Proteomes" id="UP000823388"/>
    </source>
</evidence>
<proteinExistence type="predicted"/>
<feature type="region of interest" description="Disordered" evidence="1">
    <location>
        <begin position="65"/>
        <end position="90"/>
    </location>
</feature>
<reference evidence="2" key="1">
    <citation type="submission" date="2020-05" db="EMBL/GenBank/DDBJ databases">
        <title>WGS assembly of Panicum virgatum.</title>
        <authorList>
            <person name="Lovell J.T."/>
            <person name="Jenkins J."/>
            <person name="Shu S."/>
            <person name="Juenger T.E."/>
            <person name="Schmutz J."/>
        </authorList>
    </citation>
    <scope>NUCLEOTIDE SEQUENCE</scope>
    <source>
        <strain evidence="2">AP13</strain>
    </source>
</reference>
<name>A0A8T0RQE8_PANVG</name>
<comment type="caution">
    <text evidence="2">The sequence shown here is derived from an EMBL/GenBank/DDBJ whole genome shotgun (WGS) entry which is preliminary data.</text>
</comment>
<gene>
    <name evidence="2" type="ORF">PVAP13_5NG230162</name>
</gene>
<organism evidence="2 3">
    <name type="scientific">Panicum virgatum</name>
    <name type="common">Blackwell switchgrass</name>
    <dbReference type="NCBI Taxonomy" id="38727"/>
    <lineage>
        <taxon>Eukaryota</taxon>
        <taxon>Viridiplantae</taxon>
        <taxon>Streptophyta</taxon>
        <taxon>Embryophyta</taxon>
        <taxon>Tracheophyta</taxon>
        <taxon>Spermatophyta</taxon>
        <taxon>Magnoliopsida</taxon>
        <taxon>Liliopsida</taxon>
        <taxon>Poales</taxon>
        <taxon>Poaceae</taxon>
        <taxon>PACMAD clade</taxon>
        <taxon>Panicoideae</taxon>
        <taxon>Panicodae</taxon>
        <taxon>Paniceae</taxon>
        <taxon>Panicinae</taxon>
        <taxon>Panicum</taxon>
        <taxon>Panicum sect. Hiantes</taxon>
    </lineage>
</organism>
<accession>A0A8T0RQE8</accession>
<dbReference type="AlphaFoldDB" id="A0A8T0RQE8"/>
<protein>
    <submittedName>
        <fullName evidence="2">Uncharacterized protein</fullName>
    </submittedName>
</protein>
<dbReference type="Proteomes" id="UP000823388">
    <property type="component" value="Chromosome 5N"/>
</dbReference>
<evidence type="ECO:0000256" key="1">
    <source>
        <dbReference type="SAM" id="MobiDB-lite"/>
    </source>
</evidence>
<evidence type="ECO:0000313" key="2">
    <source>
        <dbReference type="EMBL" id="KAG2588612.1"/>
    </source>
</evidence>
<keyword evidence="3" id="KW-1185">Reference proteome</keyword>
<feature type="region of interest" description="Disordered" evidence="1">
    <location>
        <begin position="1"/>
        <end position="52"/>
    </location>
</feature>
<dbReference type="EMBL" id="CM029046">
    <property type="protein sequence ID" value="KAG2588612.1"/>
    <property type="molecule type" value="Genomic_DNA"/>
</dbReference>
<sequence length="188" mass="19624">MARHSGQGSSPARVAQGRGRRSPGRRGSWGRGPRRVCARRPQPGEEHVGPARCLGPGTSLGLHAALATGGGAPRANAWRPSAGSSSSLHAAPLAEGRRSPVLVTALQYKAELAWPAWCMWLGAELTEPARGACGRGRCSPGWRGARSRVPEVAAPARGAGVHGGARRTCTRPTARAEARWVCTQHRGG</sequence>
<feature type="compositionally biased region" description="Polar residues" evidence="1">
    <location>
        <begin position="1"/>
        <end position="10"/>
    </location>
</feature>